<dbReference type="KEGG" id="prh:LT40_18005"/>
<accession>A0A089Z0A5</accession>
<keyword evidence="2" id="KW-1185">Reference proteome</keyword>
<dbReference type="InterPro" id="IPR008979">
    <property type="entry name" value="Galactose-bd-like_sf"/>
</dbReference>
<dbReference type="eggNOG" id="COG5492">
    <property type="taxonomic scope" value="Bacteria"/>
</dbReference>
<dbReference type="HOGENOM" id="CLU_265553_0_0_6"/>
<dbReference type="RefSeq" id="WP_043192414.1">
    <property type="nucleotide sequence ID" value="NZ_CP009533.1"/>
</dbReference>
<dbReference type="Proteomes" id="UP000029499">
    <property type="component" value="Chromosome"/>
</dbReference>
<proteinExistence type="predicted"/>
<gene>
    <name evidence="1" type="ORF">LT40_18005</name>
</gene>
<dbReference type="SUPFAM" id="SSF49785">
    <property type="entry name" value="Galactose-binding domain-like"/>
    <property type="match status" value="1"/>
</dbReference>
<protein>
    <submittedName>
        <fullName evidence="1">Uncharacterized protein</fullName>
    </submittedName>
</protein>
<sequence length="1097" mass="116542">MTTLNNALRLLQLQIRQSQSPDVGAFGAAPYHPGTPTLPAPQVPALLVHNGLNKNDLHDPAVPVAVQVVLQIGMLENDDLTLYLGDTAVAVETLRPEHLESGIVTFYLLPSVFPQDGQVTLHYHHKVPPSDSFSVSRNAGPFLVKQSVPGNPDPDPSTPYVNEHLTPPTGIPATVTPGQPLTVTIPRYANIAENDEIVLHWSNQEIRKTVNAAEASTPSMPLTITVSADIIDNTPGLGLIVRYEIHDTVMNWSLYSLEAHADVDVPGSLHVPTLPQTNDYDQLDMDDLAGADVTVYIPVTGNNMPAGTQGTLTWTGQPILGPQLTYTAAFRVEASASRVTVKVPNAKAAALAGSSVTVYYDAIIGGQNKRSHRVTATVIGQPVTLAQPRLTGVTGNTFNPDIVTGSHQEVIVPAYGFMASGQTIQLHWKGQTASGTPMYTTVNHAVTSNTPQDVSLLIDKAFAITLGTGRVLEVYYEVTAQGVSYLSPTLQLTVVGIPSNLPKPTTEPVFANGEIDPGAIVDAIKVVVEPNSTLAPGDLLTVKWLGRSNASITLTDQAFPSSGNLEIRIGKTPYIDGNTNGYVDVSYEARRNGQPVGSSQVLQLHVGAAAELPWPLPKVVDATNGEVSTWQPVKPGTSYESNTATVVVSDSRILAGDTVAIIWRLPGGTDLTIPWMLAGAGEGRVPVPATVLVRSLGQTVQVGYVVFRGPASDLVGNSALMNLQVGTLPANELSELIILEAANSGAGPEFDVSRLMQDATIRVGRWPMIEVAQPVWLTLTGTRQDGSAWSKELLAATPTDATWVSQGRKTVNVTMAELKELKDGASLTVTFKVALDGSPTESDAVSFAPRVYTVKSVPDVRPVITTVRDSDGEIAHGGTTYNDEVVVMGTAAPSQQVQLLDGSTQISTVTADSNGKWSFTITNLAIRSYSITARAVYGSGLVSDPRNFSYYVLTREYADFESNHTHGWIGLPSNIISVGGSHVLSAAANGGPGMAGSISKTLTHLKVGGNYRWSAKLGFLTTQSFRFTKAIVVNRLGMNGVATVVVTNGNMTTLSGTFKAVSSTEPIYVYVGLMDTVGTGRPLQAIYLDDSLIELID</sequence>
<evidence type="ECO:0000313" key="1">
    <source>
        <dbReference type="EMBL" id="AIS19190.1"/>
    </source>
</evidence>
<dbReference type="InterPro" id="IPR013783">
    <property type="entry name" value="Ig-like_fold"/>
</dbReference>
<dbReference type="OrthoDB" id="6812076at2"/>
<organism evidence="1 2">
    <name type="scientific">Pseudomonas rhizosphaerae</name>
    <dbReference type="NCBI Taxonomy" id="216142"/>
    <lineage>
        <taxon>Bacteria</taxon>
        <taxon>Pseudomonadati</taxon>
        <taxon>Pseudomonadota</taxon>
        <taxon>Gammaproteobacteria</taxon>
        <taxon>Pseudomonadales</taxon>
        <taxon>Pseudomonadaceae</taxon>
        <taxon>Pseudomonas</taxon>
    </lineage>
</organism>
<reference evidence="1 2" key="1">
    <citation type="journal article" date="2015" name="J. Biotechnol.">
        <title>Complete genome sequence of Pseudomonas rhizosphaerae IH5T (=DSM 16299T), a phosphate-solubilizing rhizobacterium for bacterial biofertilizer.</title>
        <authorList>
            <person name="Kwak Y."/>
            <person name="Jung B.K."/>
            <person name="Shin J.H."/>
        </authorList>
    </citation>
    <scope>NUCLEOTIDE SEQUENCE [LARGE SCALE GENOMIC DNA]</scope>
    <source>
        <strain evidence="1">DSM 16299</strain>
    </source>
</reference>
<dbReference type="EMBL" id="CP009533">
    <property type="protein sequence ID" value="AIS19190.1"/>
    <property type="molecule type" value="Genomic_DNA"/>
</dbReference>
<dbReference type="AlphaFoldDB" id="A0A089Z0A5"/>
<name>A0A089Z0A5_9PSED</name>
<dbReference type="Gene3D" id="2.60.40.10">
    <property type="entry name" value="Immunoglobulins"/>
    <property type="match status" value="1"/>
</dbReference>
<evidence type="ECO:0000313" key="2">
    <source>
        <dbReference type="Proteomes" id="UP000029499"/>
    </source>
</evidence>